<organism evidence="6 7">
    <name type="scientific">Exidia glandulosa HHB12029</name>
    <dbReference type="NCBI Taxonomy" id="1314781"/>
    <lineage>
        <taxon>Eukaryota</taxon>
        <taxon>Fungi</taxon>
        <taxon>Dikarya</taxon>
        <taxon>Basidiomycota</taxon>
        <taxon>Agaricomycotina</taxon>
        <taxon>Agaricomycetes</taxon>
        <taxon>Auriculariales</taxon>
        <taxon>Exidiaceae</taxon>
        <taxon>Exidia</taxon>
    </lineage>
</organism>
<evidence type="ECO:0000256" key="2">
    <source>
        <dbReference type="ARBA" id="ARBA00023026"/>
    </source>
</evidence>
<feature type="signal peptide" evidence="4">
    <location>
        <begin position="1"/>
        <end position="22"/>
    </location>
</feature>
<feature type="chain" id="PRO_5007861137" description="LysM domain-containing protein" evidence="4">
    <location>
        <begin position="23"/>
        <end position="1073"/>
    </location>
</feature>
<dbReference type="CDD" id="cd00118">
    <property type="entry name" value="LysM"/>
    <property type="match status" value="7"/>
</dbReference>
<dbReference type="PROSITE" id="PS51782">
    <property type="entry name" value="LYSM"/>
    <property type="match status" value="9"/>
</dbReference>
<evidence type="ECO:0000256" key="3">
    <source>
        <dbReference type="SAM" id="MobiDB-lite"/>
    </source>
</evidence>
<feature type="compositionally biased region" description="Low complexity" evidence="3">
    <location>
        <begin position="399"/>
        <end position="408"/>
    </location>
</feature>
<name>A0A165KQD5_EXIGL</name>
<evidence type="ECO:0000313" key="7">
    <source>
        <dbReference type="Proteomes" id="UP000077266"/>
    </source>
</evidence>
<evidence type="ECO:0000259" key="5">
    <source>
        <dbReference type="PROSITE" id="PS51782"/>
    </source>
</evidence>
<gene>
    <name evidence="6" type="ORF">EXIGLDRAFT_747489</name>
</gene>
<feature type="region of interest" description="Disordered" evidence="3">
    <location>
        <begin position="1047"/>
        <end position="1073"/>
    </location>
</feature>
<dbReference type="InterPro" id="IPR036779">
    <property type="entry name" value="LysM_dom_sf"/>
</dbReference>
<dbReference type="InterPro" id="IPR018392">
    <property type="entry name" value="LysM"/>
</dbReference>
<dbReference type="SMART" id="SM00257">
    <property type="entry name" value="LysM"/>
    <property type="match status" value="7"/>
</dbReference>
<protein>
    <recommendedName>
        <fullName evidence="5">LysM domain-containing protein</fullName>
    </recommendedName>
</protein>
<dbReference type="PANTHER" id="PTHR34997">
    <property type="entry name" value="AM15"/>
    <property type="match status" value="1"/>
</dbReference>
<feature type="domain" description="LysM" evidence="5">
    <location>
        <begin position="615"/>
        <end position="661"/>
    </location>
</feature>
<dbReference type="Proteomes" id="UP000077266">
    <property type="component" value="Unassembled WGS sequence"/>
</dbReference>
<keyword evidence="1" id="KW-0147">Chitin-binding</keyword>
<reference evidence="6 7" key="1">
    <citation type="journal article" date="2016" name="Mol. Biol. Evol.">
        <title>Comparative Genomics of Early-Diverging Mushroom-Forming Fungi Provides Insights into the Origins of Lignocellulose Decay Capabilities.</title>
        <authorList>
            <person name="Nagy L.G."/>
            <person name="Riley R."/>
            <person name="Tritt A."/>
            <person name="Adam C."/>
            <person name="Daum C."/>
            <person name="Floudas D."/>
            <person name="Sun H."/>
            <person name="Yadav J.S."/>
            <person name="Pangilinan J."/>
            <person name="Larsson K.H."/>
            <person name="Matsuura K."/>
            <person name="Barry K."/>
            <person name="Labutti K."/>
            <person name="Kuo R."/>
            <person name="Ohm R.A."/>
            <person name="Bhattacharya S.S."/>
            <person name="Shirouzu T."/>
            <person name="Yoshinaga Y."/>
            <person name="Martin F.M."/>
            <person name="Grigoriev I.V."/>
            <person name="Hibbett D.S."/>
        </authorList>
    </citation>
    <scope>NUCLEOTIDE SEQUENCE [LARGE SCALE GENOMIC DNA]</scope>
    <source>
        <strain evidence="6 7">HHB12029</strain>
    </source>
</reference>
<dbReference type="STRING" id="1314781.A0A165KQD5"/>
<dbReference type="OrthoDB" id="5985073at2759"/>
<evidence type="ECO:0000256" key="1">
    <source>
        <dbReference type="ARBA" id="ARBA00022669"/>
    </source>
</evidence>
<feature type="region of interest" description="Disordered" evidence="3">
    <location>
        <begin position="392"/>
        <end position="419"/>
    </location>
</feature>
<feature type="domain" description="LysM" evidence="5">
    <location>
        <begin position="538"/>
        <end position="587"/>
    </location>
</feature>
<evidence type="ECO:0000256" key="4">
    <source>
        <dbReference type="SAM" id="SignalP"/>
    </source>
</evidence>
<accession>A0A165KQD5</accession>
<keyword evidence="2" id="KW-0843">Virulence</keyword>
<feature type="domain" description="LysM" evidence="5">
    <location>
        <begin position="702"/>
        <end position="748"/>
    </location>
</feature>
<dbReference type="InParanoid" id="A0A165KQD5"/>
<feature type="domain" description="LysM" evidence="5">
    <location>
        <begin position="945"/>
        <end position="990"/>
    </location>
</feature>
<dbReference type="InterPro" id="IPR052210">
    <property type="entry name" value="LysM1-like"/>
</dbReference>
<feature type="domain" description="LysM" evidence="5">
    <location>
        <begin position="821"/>
        <end position="867"/>
    </location>
</feature>
<evidence type="ECO:0000313" key="6">
    <source>
        <dbReference type="EMBL" id="KZV96691.1"/>
    </source>
</evidence>
<sequence>MAPLRALLQVLTAVALSCSVHASLRDTLDRVKAAHNDAAAAARLKHIQALTDVPNRVLLAADDDDTSFQVYTTSPSDAPAACQTALVATVACNSTILDFGDDEDFAADELDLMCTDACSHALNSYRAGVASACGTYVITDSSDGSLYPPTTAADAILASYNTACERDASGAYCASIFDSFGPVPPGDQGVLAWPSADICTPCTMGALNITVSNPFTYTSDAWNALQSALKTCGSAFAAYNVTHPPASSVPTSPPLGSNTTSSAVCALTGRSVTVQANSTCAELGAQFGITAFDVLQNNPVLSNANCTDGVLPGVTLCVPRACTLFSPSGTQTCDDVVKAVNAGALAGKGQTITSVQLTTWNANLVYPCLTLTLLDASAPICITPHGGFPSVAADPDSNGGNPVATPTATAPPPGETAPGTTAQCGQWAFAGNGTNCYQLLLNSGVTFDEFRILNPEIDENCFNLWAGYWYCIVPYPPLDGYAAGPTITDGQASVTLFTSLAFPPLPTTTTAPYQIPGPAYDAPPSNLAPGTISAGCSFYHNVTAADASGSCTSLASAWGEDPVLFYFYNNNTAAPCPQLVVGTSVCLMVLNTTAAAEGMGPPNRMAGSGPFGCTEWHTIVLGDDCGKVATEFGLSPADFFVLNPELATDCTNLVLDAAYCVSPPPAAAIPTTTAPSGPTTTTSSGPTPTQTIAAGSWTNCTTYYQVQSGESCPIIETKFAISQSDFLLWNPEIKADCANLDVQRYCVAGSPAACGKTYTVASGDFCSLVESKNGIDDATLHRLNPWLDANCDMQVGQVLCVAPPSSTPKNIAPGSWTNCTTYYQVVANDNCNKIETTFGLSFTDLLKWNSGIDTACDNLTLNSYCVAGSPQSCAKTYTVVSGDFCSLAESKNGIDDATLHRLNPWLDANCDMQIGQNLCVAAAGGAAPPSTPTNIAPGSWTNCTSYYQVVSGDNCNKIEAANGISFTDLLKWNTGISKACDNLALDSYCVAATPKACGKTYTVVSGDFCSLVESKNSISDATLHTLNPWLDANCGASSQPVCSQLSSVTSSRPPNRPTSMRCGSLSKLKLPGE</sequence>
<dbReference type="Pfam" id="PF01476">
    <property type="entry name" value="LysM"/>
    <property type="match status" value="4"/>
</dbReference>
<dbReference type="SUPFAM" id="SSF54106">
    <property type="entry name" value="LysM domain"/>
    <property type="match status" value="3"/>
</dbReference>
<dbReference type="PANTHER" id="PTHR34997:SF1">
    <property type="entry name" value="PEPTIDOGLYCAN-BINDING LYSIN DOMAIN"/>
    <property type="match status" value="1"/>
</dbReference>
<dbReference type="Gene3D" id="3.10.350.10">
    <property type="entry name" value="LysM domain"/>
    <property type="match status" value="8"/>
</dbReference>
<dbReference type="EMBL" id="KV425939">
    <property type="protein sequence ID" value="KZV96691.1"/>
    <property type="molecule type" value="Genomic_DNA"/>
</dbReference>
<dbReference type="PROSITE" id="PS51257">
    <property type="entry name" value="PROKAR_LIPOPROTEIN"/>
    <property type="match status" value="1"/>
</dbReference>
<dbReference type="GO" id="GO:0008061">
    <property type="term" value="F:chitin binding"/>
    <property type="evidence" value="ECO:0007669"/>
    <property type="project" value="UniProtKB-KW"/>
</dbReference>
<keyword evidence="4" id="KW-0732">Signal</keyword>
<feature type="domain" description="LysM" evidence="5">
    <location>
        <begin position="756"/>
        <end position="801"/>
    </location>
</feature>
<dbReference type="AlphaFoldDB" id="A0A165KQD5"/>
<feature type="domain" description="LysM" evidence="5">
    <location>
        <begin position="426"/>
        <end position="472"/>
    </location>
</feature>
<proteinExistence type="predicted"/>
<feature type="domain" description="LysM" evidence="5">
    <location>
        <begin position="270"/>
        <end position="318"/>
    </location>
</feature>
<feature type="domain" description="LysM" evidence="5">
    <location>
        <begin position="875"/>
        <end position="920"/>
    </location>
</feature>
<keyword evidence="7" id="KW-1185">Reference proteome</keyword>